<reference evidence="1 2" key="1">
    <citation type="submission" date="2014-08" db="EMBL/GenBank/DDBJ databases">
        <authorList>
            <person name="Moulin Lionel"/>
        </authorList>
    </citation>
    <scope>NUCLEOTIDE SEQUENCE [LARGE SCALE GENOMIC DNA]</scope>
</reference>
<proteinExistence type="predicted"/>
<name>A0A090GI25_MESPL</name>
<gene>
    <name evidence="1" type="ORF">MPL3365_90037</name>
</gene>
<accession>A0A090GI25</accession>
<evidence type="ECO:0000313" key="1">
    <source>
        <dbReference type="EMBL" id="CDX63365.1"/>
    </source>
</evidence>
<evidence type="ECO:0000313" key="2">
    <source>
        <dbReference type="Proteomes" id="UP000046122"/>
    </source>
</evidence>
<dbReference type="Proteomes" id="UP000046122">
    <property type="component" value="Unassembled WGS sequence"/>
</dbReference>
<dbReference type="EMBL" id="CCNE01000067">
    <property type="protein sequence ID" value="CDX63365.1"/>
    <property type="molecule type" value="Genomic_DNA"/>
</dbReference>
<sequence>MVPDIQPEATGLAAAIDLIATFSGSVLLKHLDMFDRGVLRSVSATAVVGEASLVGLNAHQDISRLVVTSDGDRLLARGRKNVTEILFQIGRRILFHGMLRFVHNRQNGRNRQELRAGYGTGASFIDTPLRLPYKSRNRKQQRPS</sequence>
<dbReference type="AlphaFoldDB" id="A0A090GI25"/>
<organism evidence="1 2">
    <name type="scientific">Mesorhizobium plurifarium</name>
    <dbReference type="NCBI Taxonomy" id="69974"/>
    <lineage>
        <taxon>Bacteria</taxon>
        <taxon>Pseudomonadati</taxon>
        <taxon>Pseudomonadota</taxon>
        <taxon>Alphaproteobacteria</taxon>
        <taxon>Hyphomicrobiales</taxon>
        <taxon>Phyllobacteriaceae</taxon>
        <taxon>Mesorhizobium</taxon>
    </lineage>
</organism>
<protein>
    <submittedName>
        <fullName evidence="1">Uncharacterized protein</fullName>
    </submittedName>
</protein>